<protein>
    <submittedName>
        <fullName evidence="2">Uncharacterized protein</fullName>
    </submittedName>
</protein>
<dbReference type="Proteomes" id="UP001556367">
    <property type="component" value="Unassembled WGS sequence"/>
</dbReference>
<evidence type="ECO:0000313" key="3">
    <source>
        <dbReference type="Proteomes" id="UP001556367"/>
    </source>
</evidence>
<name>A0ABR3JT39_9AGAR</name>
<evidence type="ECO:0000256" key="1">
    <source>
        <dbReference type="SAM" id="MobiDB-lite"/>
    </source>
</evidence>
<dbReference type="InterPro" id="IPR038921">
    <property type="entry name" value="YOR389W-like"/>
</dbReference>
<reference evidence="3" key="1">
    <citation type="submission" date="2024-06" db="EMBL/GenBank/DDBJ databases">
        <title>Multi-omics analyses provide insights into the biosynthesis of the anticancer antibiotic pleurotin in Hohenbuehelia grisea.</title>
        <authorList>
            <person name="Weaver J.A."/>
            <person name="Alberti F."/>
        </authorList>
    </citation>
    <scope>NUCLEOTIDE SEQUENCE [LARGE SCALE GENOMIC DNA]</scope>
    <source>
        <strain evidence="3">T-177</strain>
    </source>
</reference>
<feature type="region of interest" description="Disordered" evidence="1">
    <location>
        <begin position="333"/>
        <end position="361"/>
    </location>
</feature>
<gene>
    <name evidence="2" type="ORF">HGRIS_014033</name>
</gene>
<organism evidence="2 3">
    <name type="scientific">Hohenbuehelia grisea</name>
    <dbReference type="NCBI Taxonomy" id="104357"/>
    <lineage>
        <taxon>Eukaryota</taxon>
        <taxon>Fungi</taxon>
        <taxon>Dikarya</taxon>
        <taxon>Basidiomycota</taxon>
        <taxon>Agaricomycotina</taxon>
        <taxon>Agaricomycetes</taxon>
        <taxon>Agaricomycetidae</taxon>
        <taxon>Agaricales</taxon>
        <taxon>Pleurotineae</taxon>
        <taxon>Pleurotaceae</taxon>
        <taxon>Hohenbuehelia</taxon>
    </lineage>
</organism>
<dbReference type="PANTHER" id="PTHR35204:SF1">
    <property type="entry name" value="ENTEROTOXIN"/>
    <property type="match status" value="1"/>
</dbReference>
<proteinExistence type="predicted"/>
<comment type="caution">
    <text evidence="2">The sequence shown here is derived from an EMBL/GenBank/DDBJ whole genome shotgun (WGS) entry which is preliminary data.</text>
</comment>
<keyword evidence="3" id="KW-1185">Reference proteome</keyword>
<dbReference type="PANTHER" id="PTHR35204">
    <property type="entry name" value="YALI0A21131P"/>
    <property type="match status" value="1"/>
</dbReference>
<sequence>MEMDFEVMLCDFRSGVDVLSMLRLNAEVPDDLSKVDITPGTFEVINAGSWHNLFPGDTRVSLDASRMVSFYDLALVPSLAPVRRNQERRLHRLQGISKADVERIMGRLDAVLRQDTQLTSGFDWSTLARVLIDRFGARLELLRYILDDSSPTIGNLRHRAKLAHHQLRTMIQPYIIISAIPTNTSNPPADATWVKPIFKLCASSHIAHLERVSHRLSPSEKTNLNAIRETKREICRNVARMWAQGVAAGLDSLITPIATSGASDEGIAALLHAWRAHVSGLMDWLDWSIWVTCVPVCSFEEICYLPTWPYFLLQQQTAHAQAPSGDSTAKAPFFNPGVSHANTGPESLGPEGDCETEECQKPKPRCIRRFEPYGL</sequence>
<dbReference type="EMBL" id="JASNQZ010000003">
    <property type="protein sequence ID" value="KAL0958702.1"/>
    <property type="molecule type" value="Genomic_DNA"/>
</dbReference>
<accession>A0ABR3JT39</accession>
<evidence type="ECO:0000313" key="2">
    <source>
        <dbReference type="EMBL" id="KAL0958702.1"/>
    </source>
</evidence>